<dbReference type="CDD" id="cd06261">
    <property type="entry name" value="TM_PBP2"/>
    <property type="match status" value="1"/>
</dbReference>
<feature type="transmembrane region" description="Helical" evidence="7">
    <location>
        <begin position="126"/>
        <end position="150"/>
    </location>
</feature>
<evidence type="ECO:0000256" key="6">
    <source>
        <dbReference type="ARBA" id="ARBA00023136"/>
    </source>
</evidence>
<dbReference type="KEGG" id="dpd:Deipe_2168"/>
<protein>
    <submittedName>
        <fullName evidence="9">ABC-type nitrate/sulfonate/bicarbonate transport system, permease component</fullName>
    </submittedName>
</protein>
<dbReference type="PANTHER" id="PTHR30151">
    <property type="entry name" value="ALKANE SULFONATE ABC TRANSPORTER-RELATED, MEMBRANE SUBUNIT"/>
    <property type="match status" value="1"/>
</dbReference>
<evidence type="ECO:0000256" key="3">
    <source>
        <dbReference type="ARBA" id="ARBA00022475"/>
    </source>
</evidence>
<keyword evidence="10" id="KW-1185">Reference proteome</keyword>
<feature type="domain" description="ABC transmembrane type-1" evidence="8">
    <location>
        <begin position="87"/>
        <end position="272"/>
    </location>
</feature>
<dbReference type="Pfam" id="PF00528">
    <property type="entry name" value="BPD_transp_1"/>
    <property type="match status" value="1"/>
</dbReference>
<feature type="transmembrane region" description="Helical" evidence="7">
    <location>
        <begin position="156"/>
        <end position="176"/>
    </location>
</feature>
<dbReference type="InterPro" id="IPR035906">
    <property type="entry name" value="MetI-like_sf"/>
</dbReference>
<feature type="transmembrane region" description="Helical" evidence="7">
    <location>
        <begin position="254"/>
        <end position="273"/>
    </location>
</feature>
<comment type="subcellular location">
    <subcellularLocation>
        <location evidence="1 7">Cell membrane</location>
        <topology evidence="1 7">Multi-pass membrane protein</topology>
    </subcellularLocation>
</comment>
<evidence type="ECO:0000313" key="9">
    <source>
        <dbReference type="EMBL" id="AFZ67654.1"/>
    </source>
</evidence>
<evidence type="ECO:0000256" key="1">
    <source>
        <dbReference type="ARBA" id="ARBA00004651"/>
    </source>
</evidence>
<dbReference type="Proteomes" id="UP000010467">
    <property type="component" value="Chromosome"/>
</dbReference>
<keyword evidence="6 7" id="KW-0472">Membrane</keyword>
<dbReference type="AlphaFoldDB" id="L0A2J3"/>
<comment type="similarity">
    <text evidence="7">Belongs to the binding-protein-dependent transport system permease family.</text>
</comment>
<dbReference type="HOGENOM" id="CLU_046113_1_4_0"/>
<dbReference type="SUPFAM" id="SSF161098">
    <property type="entry name" value="MetI-like"/>
    <property type="match status" value="1"/>
</dbReference>
<reference evidence="10" key="1">
    <citation type="submission" date="2012-03" db="EMBL/GenBank/DDBJ databases">
        <title>Complete sequence of chromosome of Deinococcus peraridilitoris DSM 19664.</title>
        <authorList>
            <person name="Lucas S."/>
            <person name="Copeland A."/>
            <person name="Lapidus A."/>
            <person name="Glavina del Rio T."/>
            <person name="Dalin E."/>
            <person name="Tice H."/>
            <person name="Bruce D."/>
            <person name="Goodwin L."/>
            <person name="Pitluck S."/>
            <person name="Peters L."/>
            <person name="Mikhailova N."/>
            <person name="Lu M."/>
            <person name="Kyrpides N."/>
            <person name="Mavromatis K."/>
            <person name="Ivanova N."/>
            <person name="Brettin T."/>
            <person name="Detter J.C."/>
            <person name="Han C."/>
            <person name="Larimer F."/>
            <person name="Land M."/>
            <person name="Hauser L."/>
            <person name="Markowitz V."/>
            <person name="Cheng J.-F."/>
            <person name="Hugenholtz P."/>
            <person name="Woyke T."/>
            <person name="Wu D."/>
            <person name="Pukall R."/>
            <person name="Steenblock K."/>
            <person name="Brambilla E."/>
            <person name="Klenk H.-P."/>
            <person name="Eisen J.A."/>
        </authorList>
    </citation>
    <scope>NUCLEOTIDE SEQUENCE [LARGE SCALE GENOMIC DNA]</scope>
    <source>
        <strain evidence="10">DSM 19664 / LMG 22246 / CIP 109416 / KR-200</strain>
    </source>
</reference>
<dbReference type="Gene3D" id="1.10.3720.10">
    <property type="entry name" value="MetI-like"/>
    <property type="match status" value="1"/>
</dbReference>
<evidence type="ECO:0000256" key="4">
    <source>
        <dbReference type="ARBA" id="ARBA00022692"/>
    </source>
</evidence>
<organism evidence="9 10">
    <name type="scientific">Deinococcus peraridilitoris (strain DSM 19664 / LMG 22246 / CIP 109416 / KR-200)</name>
    <dbReference type="NCBI Taxonomy" id="937777"/>
    <lineage>
        <taxon>Bacteria</taxon>
        <taxon>Thermotogati</taxon>
        <taxon>Deinococcota</taxon>
        <taxon>Deinococci</taxon>
        <taxon>Deinococcales</taxon>
        <taxon>Deinococcaceae</taxon>
        <taxon>Deinococcus</taxon>
    </lineage>
</organism>
<keyword evidence="2 7" id="KW-0813">Transport</keyword>
<keyword evidence="3" id="KW-1003">Cell membrane</keyword>
<dbReference type="PROSITE" id="PS50928">
    <property type="entry name" value="ABC_TM1"/>
    <property type="match status" value="1"/>
</dbReference>
<dbReference type="EMBL" id="CP003382">
    <property type="protein sequence ID" value="AFZ67654.1"/>
    <property type="molecule type" value="Genomic_DNA"/>
</dbReference>
<dbReference type="PATRIC" id="fig|937777.3.peg.2169"/>
<evidence type="ECO:0000313" key="10">
    <source>
        <dbReference type="Proteomes" id="UP000010467"/>
    </source>
</evidence>
<evidence type="ECO:0000256" key="7">
    <source>
        <dbReference type="RuleBase" id="RU363032"/>
    </source>
</evidence>
<dbReference type="STRING" id="937777.Deipe_2168"/>
<evidence type="ECO:0000256" key="2">
    <source>
        <dbReference type="ARBA" id="ARBA00022448"/>
    </source>
</evidence>
<dbReference type="GO" id="GO:0055085">
    <property type="term" value="P:transmembrane transport"/>
    <property type="evidence" value="ECO:0007669"/>
    <property type="project" value="InterPro"/>
</dbReference>
<feature type="transmembrane region" description="Helical" evidence="7">
    <location>
        <begin position="87"/>
        <end position="114"/>
    </location>
</feature>
<feature type="transmembrane region" description="Helical" evidence="7">
    <location>
        <begin position="42"/>
        <end position="67"/>
    </location>
</feature>
<dbReference type="eggNOG" id="COG0600">
    <property type="taxonomic scope" value="Bacteria"/>
</dbReference>
<sequence length="286" mass="30797">MLRQMCELFNPYKLHILSTYRARVHITAVFAHGKNMTTRSNLIAYLTALLSILLTWQVASVFLPGFLFPSPAEVLPQLPTAAAQPEFWEAVTLSLVQLLAGFAIAVVLVSVLIWPTLASLPFRRYIGAFTGILQAIPPVALIPLLVLLLGFGGAPVLAVVAVAAFFPLSLSMIGAIDHLNTLHLDAVRVLGASQRQVLRRVVVPEMLPTLLSGAQAGFGNAWRSLIAAQMVLGVSEGLGGSIQRASQVGDMTTVLLDVTVIAVLAAGLNVWLFEGLKRRFLSWRTA</sequence>
<dbReference type="GO" id="GO:0005886">
    <property type="term" value="C:plasma membrane"/>
    <property type="evidence" value="ECO:0007669"/>
    <property type="project" value="UniProtKB-SubCell"/>
</dbReference>
<dbReference type="InterPro" id="IPR000515">
    <property type="entry name" value="MetI-like"/>
</dbReference>
<keyword evidence="4 7" id="KW-0812">Transmembrane</keyword>
<proteinExistence type="inferred from homology"/>
<name>L0A2J3_DEIPD</name>
<evidence type="ECO:0000256" key="5">
    <source>
        <dbReference type="ARBA" id="ARBA00022989"/>
    </source>
</evidence>
<accession>L0A2J3</accession>
<gene>
    <name evidence="9" type="ordered locus">Deipe_2168</name>
</gene>
<evidence type="ECO:0000259" key="8">
    <source>
        <dbReference type="PROSITE" id="PS50928"/>
    </source>
</evidence>
<keyword evidence="5 7" id="KW-1133">Transmembrane helix</keyword>
<dbReference type="PANTHER" id="PTHR30151:SF0">
    <property type="entry name" value="ABC TRANSPORTER PERMEASE PROTEIN MJ0413-RELATED"/>
    <property type="match status" value="1"/>
</dbReference>